<dbReference type="KEGG" id="cbot:ATE48_01820"/>
<dbReference type="Gene3D" id="3.90.1590.10">
    <property type="entry name" value="glutathione-dependent formaldehyde- activating enzyme (gfa)"/>
    <property type="match status" value="1"/>
</dbReference>
<reference evidence="6 7" key="1">
    <citation type="submission" date="2015-11" db="EMBL/GenBank/DDBJ databases">
        <title>Whole-Genome Sequence of Candidatus Oderbacter manganicum from the National Park Lower Oder Valley, Germany.</title>
        <authorList>
            <person name="Braun B."/>
            <person name="Liere K."/>
            <person name="Szewzyk U."/>
        </authorList>
    </citation>
    <scope>NUCLEOTIDE SEQUENCE [LARGE SCALE GENOMIC DNA]</scope>
    <source>
        <strain evidence="6 7">OTSz_A_272</strain>
    </source>
</reference>
<dbReference type="GO" id="GO:0046872">
    <property type="term" value="F:metal ion binding"/>
    <property type="evidence" value="ECO:0007669"/>
    <property type="project" value="UniProtKB-KW"/>
</dbReference>
<accession>A0A1B1ADW1</accession>
<sequence>MQKLSGAPFTTAFTVKADAFQVLSGKMRTFERNGEGGHKVRTPRCSGCGTWVWAEHDARPDFRAVLAPTLDDPPAYVSQMSPWVALDPELTQFQRMPEEERASLR</sequence>
<evidence type="ECO:0000313" key="7">
    <source>
        <dbReference type="Proteomes" id="UP000092498"/>
    </source>
</evidence>
<protein>
    <recommendedName>
        <fullName evidence="5">CENP-V/GFA domain-containing protein</fullName>
    </recommendedName>
</protein>
<dbReference type="GO" id="GO:0016846">
    <property type="term" value="F:carbon-sulfur lyase activity"/>
    <property type="evidence" value="ECO:0007669"/>
    <property type="project" value="InterPro"/>
</dbReference>
<dbReference type="EMBL" id="CP013244">
    <property type="protein sequence ID" value="ANP44747.1"/>
    <property type="molecule type" value="Genomic_DNA"/>
</dbReference>
<proteinExistence type="inferred from homology"/>
<comment type="similarity">
    <text evidence="1">Belongs to the Gfa family.</text>
</comment>
<dbReference type="PANTHER" id="PTHR33337">
    <property type="entry name" value="GFA DOMAIN-CONTAINING PROTEIN"/>
    <property type="match status" value="1"/>
</dbReference>
<dbReference type="Proteomes" id="UP000092498">
    <property type="component" value="Chromosome"/>
</dbReference>
<evidence type="ECO:0000256" key="3">
    <source>
        <dbReference type="ARBA" id="ARBA00022833"/>
    </source>
</evidence>
<evidence type="ECO:0000256" key="1">
    <source>
        <dbReference type="ARBA" id="ARBA00005495"/>
    </source>
</evidence>
<dbReference type="Pfam" id="PF04828">
    <property type="entry name" value="GFA"/>
    <property type="match status" value="1"/>
</dbReference>
<organism evidence="6 7">
    <name type="scientific">Candidatus Viadribacter manganicus</name>
    <dbReference type="NCBI Taxonomy" id="1759059"/>
    <lineage>
        <taxon>Bacteria</taxon>
        <taxon>Pseudomonadati</taxon>
        <taxon>Pseudomonadota</taxon>
        <taxon>Alphaproteobacteria</taxon>
        <taxon>Hyphomonadales</taxon>
        <taxon>Hyphomonadaceae</taxon>
        <taxon>Candidatus Viadribacter</taxon>
    </lineage>
</organism>
<dbReference type="InterPro" id="IPR011057">
    <property type="entry name" value="Mss4-like_sf"/>
</dbReference>
<dbReference type="InParanoid" id="A0A1B1ADW1"/>
<keyword evidence="4" id="KW-0456">Lyase</keyword>
<evidence type="ECO:0000259" key="5">
    <source>
        <dbReference type="Pfam" id="PF04828"/>
    </source>
</evidence>
<keyword evidence="7" id="KW-1185">Reference proteome</keyword>
<name>A0A1B1ADW1_9PROT</name>
<dbReference type="SUPFAM" id="SSF51316">
    <property type="entry name" value="Mss4-like"/>
    <property type="match status" value="1"/>
</dbReference>
<evidence type="ECO:0000313" key="6">
    <source>
        <dbReference type="EMBL" id="ANP44747.1"/>
    </source>
</evidence>
<dbReference type="InterPro" id="IPR006913">
    <property type="entry name" value="CENP-V/GFA"/>
</dbReference>
<evidence type="ECO:0000256" key="2">
    <source>
        <dbReference type="ARBA" id="ARBA00022723"/>
    </source>
</evidence>
<feature type="domain" description="CENP-V/GFA" evidence="5">
    <location>
        <begin position="2"/>
        <end position="84"/>
    </location>
</feature>
<dbReference type="PANTHER" id="PTHR33337:SF40">
    <property type="entry name" value="CENP-V_GFA DOMAIN-CONTAINING PROTEIN-RELATED"/>
    <property type="match status" value="1"/>
</dbReference>
<dbReference type="OrthoDB" id="9807246at2"/>
<keyword evidence="3" id="KW-0862">Zinc</keyword>
<dbReference type="AlphaFoldDB" id="A0A1B1ADW1"/>
<evidence type="ECO:0000256" key="4">
    <source>
        <dbReference type="ARBA" id="ARBA00023239"/>
    </source>
</evidence>
<gene>
    <name evidence="6" type="ORF">ATE48_01820</name>
</gene>
<keyword evidence="2" id="KW-0479">Metal-binding</keyword>